<proteinExistence type="predicted"/>
<dbReference type="RefSeq" id="XP_008098047.1">
    <property type="nucleotide sequence ID" value="XM_008099856.1"/>
</dbReference>
<dbReference type="STRING" id="645133.E3QT39"/>
<gene>
    <name evidence="1" type="ORF">GLRG_09171</name>
</gene>
<evidence type="ECO:0000313" key="2">
    <source>
        <dbReference type="Proteomes" id="UP000008782"/>
    </source>
</evidence>
<dbReference type="OrthoDB" id="2013972at2759"/>
<dbReference type="EMBL" id="GG697375">
    <property type="protein sequence ID" value="EFQ34027.1"/>
    <property type="molecule type" value="Genomic_DNA"/>
</dbReference>
<dbReference type="GO" id="GO:0008168">
    <property type="term" value="F:methyltransferase activity"/>
    <property type="evidence" value="ECO:0007669"/>
    <property type="project" value="UniProtKB-KW"/>
</dbReference>
<accession>E3QT39</accession>
<organism evidence="2">
    <name type="scientific">Colletotrichum graminicola (strain M1.001 / M2 / FGSC 10212)</name>
    <name type="common">Maize anthracnose fungus</name>
    <name type="synonym">Glomerella graminicola</name>
    <dbReference type="NCBI Taxonomy" id="645133"/>
    <lineage>
        <taxon>Eukaryota</taxon>
        <taxon>Fungi</taxon>
        <taxon>Dikarya</taxon>
        <taxon>Ascomycota</taxon>
        <taxon>Pezizomycotina</taxon>
        <taxon>Sordariomycetes</taxon>
        <taxon>Hypocreomycetidae</taxon>
        <taxon>Glomerellales</taxon>
        <taxon>Glomerellaceae</taxon>
        <taxon>Colletotrichum</taxon>
        <taxon>Colletotrichum graminicola species complex</taxon>
    </lineage>
</organism>
<keyword evidence="1" id="KW-0808">Transferase</keyword>
<dbReference type="eggNOG" id="ENOG502R7S7">
    <property type="taxonomic scope" value="Eukaryota"/>
</dbReference>
<dbReference type="GO" id="GO:0032259">
    <property type="term" value="P:methylation"/>
    <property type="evidence" value="ECO:0007669"/>
    <property type="project" value="UniProtKB-KW"/>
</dbReference>
<reference evidence="2" key="1">
    <citation type="journal article" date="2012" name="Nat. Genet.">
        <title>Lifestyle transitions in plant pathogenic Colletotrichum fungi deciphered by genome and transcriptome analyses.</title>
        <authorList>
            <person name="O'Connell R.J."/>
            <person name="Thon M.R."/>
            <person name="Hacquard S."/>
            <person name="Amyotte S.G."/>
            <person name="Kleemann J."/>
            <person name="Torres M.F."/>
            <person name="Damm U."/>
            <person name="Buiate E.A."/>
            <person name="Epstein L."/>
            <person name="Alkan N."/>
            <person name="Altmueller J."/>
            <person name="Alvarado-Balderrama L."/>
            <person name="Bauser C.A."/>
            <person name="Becker C."/>
            <person name="Birren B.W."/>
            <person name="Chen Z."/>
            <person name="Choi J."/>
            <person name="Crouch J.A."/>
            <person name="Duvick J.P."/>
            <person name="Farman M.A."/>
            <person name="Gan P."/>
            <person name="Heiman D."/>
            <person name="Henrissat B."/>
            <person name="Howard R.J."/>
            <person name="Kabbage M."/>
            <person name="Koch C."/>
            <person name="Kracher B."/>
            <person name="Kubo Y."/>
            <person name="Law A.D."/>
            <person name="Lebrun M.-H."/>
            <person name="Lee Y.-H."/>
            <person name="Miyara I."/>
            <person name="Moore N."/>
            <person name="Neumann U."/>
            <person name="Nordstroem K."/>
            <person name="Panaccione D.G."/>
            <person name="Panstruga R."/>
            <person name="Place M."/>
            <person name="Proctor R.H."/>
            <person name="Prusky D."/>
            <person name="Rech G."/>
            <person name="Reinhardt R."/>
            <person name="Rollins J.A."/>
            <person name="Rounsley S."/>
            <person name="Schardl C.L."/>
            <person name="Schwartz D.C."/>
            <person name="Shenoy N."/>
            <person name="Shirasu K."/>
            <person name="Sikhakolli U.R."/>
            <person name="Stueber K."/>
            <person name="Sukno S.A."/>
            <person name="Sweigard J.A."/>
            <person name="Takano Y."/>
            <person name="Takahara H."/>
            <person name="Trail F."/>
            <person name="van der Does H.C."/>
            <person name="Voll L.M."/>
            <person name="Will I."/>
            <person name="Young S."/>
            <person name="Zeng Q."/>
            <person name="Zhang J."/>
            <person name="Zhou S."/>
            <person name="Dickman M.B."/>
            <person name="Schulze-Lefert P."/>
            <person name="Ver Loren van Themaat E."/>
            <person name="Ma L.-J."/>
            <person name="Vaillancourt L.J."/>
        </authorList>
    </citation>
    <scope>NUCLEOTIDE SEQUENCE [LARGE SCALE GENOMIC DNA]</scope>
    <source>
        <strain evidence="2">M1.001 / M2 / FGSC 10212</strain>
    </source>
</reference>
<dbReference type="AlphaFoldDB" id="E3QT39"/>
<dbReference type="GeneID" id="24414536"/>
<dbReference type="Proteomes" id="UP000008782">
    <property type="component" value="Unassembled WGS sequence"/>
</dbReference>
<dbReference type="VEuPathDB" id="FungiDB:GLRG_09171"/>
<protein>
    <submittedName>
        <fullName evidence="1">Methyltransferase</fullName>
    </submittedName>
</protein>
<evidence type="ECO:0000313" key="1">
    <source>
        <dbReference type="EMBL" id="EFQ34027.1"/>
    </source>
</evidence>
<dbReference type="HOGENOM" id="CLU_2108846_0_0_1"/>
<keyword evidence="1" id="KW-0489">Methyltransferase</keyword>
<keyword evidence="2" id="KW-1185">Reference proteome</keyword>
<name>E3QT39_COLGM</name>
<sequence length="115" mass="13156">MSAIAPLEADDTEDTNSLLNGYLSDIEHTSNASTSLASSFQDYNWEDRRRYHKYRGGRYTAPKDKLEQNREDMKHALVVNICGDALHSVPLEHPQNIIEISVLAVKSEYYLIVYH</sequence>